<proteinExistence type="predicted"/>
<dbReference type="EMBL" id="BAABGA010000120">
    <property type="protein sequence ID" value="GAA4470982.1"/>
    <property type="molecule type" value="Genomic_DNA"/>
</dbReference>
<feature type="domain" description="CoA-binding" evidence="1">
    <location>
        <begin position="25"/>
        <end position="117"/>
    </location>
</feature>
<keyword evidence="3" id="KW-1185">Reference proteome</keyword>
<dbReference type="Proteomes" id="UP001500840">
    <property type="component" value="Unassembled WGS sequence"/>
</dbReference>
<reference evidence="3" key="1">
    <citation type="journal article" date="2019" name="Int. J. Syst. Evol. Microbiol.">
        <title>The Global Catalogue of Microorganisms (GCM) 10K type strain sequencing project: providing services to taxonomists for standard genome sequencing and annotation.</title>
        <authorList>
            <consortium name="The Broad Institute Genomics Platform"/>
            <consortium name="The Broad Institute Genome Sequencing Center for Infectious Disease"/>
            <person name="Wu L."/>
            <person name="Ma J."/>
        </authorList>
    </citation>
    <scope>NUCLEOTIDE SEQUENCE [LARGE SCALE GENOMIC DNA]</scope>
    <source>
        <strain evidence="3">JCM 17759</strain>
    </source>
</reference>
<organism evidence="2 3">
    <name type="scientific">Novipirellula rosea</name>
    <dbReference type="NCBI Taxonomy" id="1031540"/>
    <lineage>
        <taxon>Bacteria</taxon>
        <taxon>Pseudomonadati</taxon>
        <taxon>Planctomycetota</taxon>
        <taxon>Planctomycetia</taxon>
        <taxon>Pirellulales</taxon>
        <taxon>Pirellulaceae</taxon>
        <taxon>Novipirellula</taxon>
    </lineage>
</organism>
<dbReference type="Pfam" id="PF13380">
    <property type="entry name" value="CoA_binding_2"/>
    <property type="match status" value="1"/>
</dbReference>
<dbReference type="PANTHER" id="PTHR33303:SF2">
    <property type="entry name" value="COA-BINDING DOMAIN-CONTAINING PROTEIN"/>
    <property type="match status" value="1"/>
</dbReference>
<evidence type="ECO:0000313" key="2">
    <source>
        <dbReference type="EMBL" id="GAA4470982.1"/>
    </source>
</evidence>
<sequence>MGVYAPCSHLHFSQEKLMSQPIESFLSSQTYAVAGASARRHKYGNKVFRALLDSGREVYPLNPISEEIEGHKAYPRIADLPLVPESLSIITPPEVTRKVVADAVAAGVKNIWMQPGAEDAQASQAARDAGINVIDDGSCVLVLLARE</sequence>
<dbReference type="InterPro" id="IPR003781">
    <property type="entry name" value="CoA-bd"/>
</dbReference>
<accession>A0ABP8NTS1</accession>
<name>A0ABP8NTS1_9BACT</name>
<evidence type="ECO:0000259" key="1">
    <source>
        <dbReference type="SMART" id="SM00881"/>
    </source>
</evidence>
<dbReference type="InterPro" id="IPR036291">
    <property type="entry name" value="NAD(P)-bd_dom_sf"/>
</dbReference>
<dbReference type="Gene3D" id="3.40.50.720">
    <property type="entry name" value="NAD(P)-binding Rossmann-like Domain"/>
    <property type="match status" value="1"/>
</dbReference>
<evidence type="ECO:0000313" key="3">
    <source>
        <dbReference type="Proteomes" id="UP001500840"/>
    </source>
</evidence>
<dbReference type="PANTHER" id="PTHR33303">
    <property type="entry name" value="CYTOPLASMIC PROTEIN-RELATED"/>
    <property type="match status" value="1"/>
</dbReference>
<gene>
    <name evidence="2" type="ORF">GCM10023156_64860</name>
</gene>
<protein>
    <submittedName>
        <fullName evidence="2">CoA-binding protein</fullName>
    </submittedName>
</protein>
<dbReference type="SMART" id="SM00881">
    <property type="entry name" value="CoA_binding"/>
    <property type="match status" value="1"/>
</dbReference>
<comment type="caution">
    <text evidence="2">The sequence shown here is derived from an EMBL/GenBank/DDBJ whole genome shotgun (WGS) entry which is preliminary data.</text>
</comment>
<dbReference type="SUPFAM" id="SSF51735">
    <property type="entry name" value="NAD(P)-binding Rossmann-fold domains"/>
    <property type="match status" value="1"/>
</dbReference>